<keyword evidence="3" id="KW-0611">Plant defense</keyword>
<dbReference type="CDD" id="cd14798">
    <property type="entry name" value="RX-CC_like"/>
    <property type="match status" value="1"/>
</dbReference>
<dbReference type="SUPFAM" id="SSF52540">
    <property type="entry name" value="P-loop containing nucleoside triphosphate hydrolases"/>
    <property type="match status" value="1"/>
</dbReference>
<accession>A0A438H9T8</accession>
<evidence type="ECO:0008006" key="9">
    <source>
        <dbReference type="Google" id="ProtNLM"/>
    </source>
</evidence>
<dbReference type="Pfam" id="PF18052">
    <property type="entry name" value="Rx_N"/>
    <property type="match status" value="1"/>
</dbReference>
<dbReference type="PANTHER" id="PTHR36766">
    <property type="entry name" value="PLANT BROAD-SPECTRUM MILDEW RESISTANCE PROTEIN RPW8"/>
    <property type="match status" value="1"/>
</dbReference>
<organism evidence="7 8">
    <name type="scientific">Vitis vinifera</name>
    <name type="common">Grape</name>
    <dbReference type="NCBI Taxonomy" id="29760"/>
    <lineage>
        <taxon>Eukaryota</taxon>
        <taxon>Viridiplantae</taxon>
        <taxon>Streptophyta</taxon>
        <taxon>Embryophyta</taxon>
        <taxon>Tracheophyta</taxon>
        <taxon>Spermatophyta</taxon>
        <taxon>Magnoliopsida</taxon>
        <taxon>eudicotyledons</taxon>
        <taxon>Gunneridae</taxon>
        <taxon>Pentapetalae</taxon>
        <taxon>rosids</taxon>
        <taxon>Vitales</taxon>
        <taxon>Vitaceae</taxon>
        <taxon>Viteae</taxon>
        <taxon>Vitis</taxon>
    </lineage>
</organism>
<comment type="caution">
    <text evidence="7">The sequence shown here is derived from an EMBL/GenBank/DDBJ whole genome shotgun (WGS) entry which is preliminary data.</text>
</comment>
<name>A0A438H9T8_VITVI</name>
<evidence type="ECO:0000259" key="5">
    <source>
        <dbReference type="Pfam" id="PF00931"/>
    </source>
</evidence>
<evidence type="ECO:0000259" key="6">
    <source>
        <dbReference type="Pfam" id="PF18052"/>
    </source>
</evidence>
<evidence type="ECO:0000256" key="1">
    <source>
        <dbReference type="ARBA" id="ARBA00022737"/>
    </source>
</evidence>
<evidence type="ECO:0000256" key="2">
    <source>
        <dbReference type="ARBA" id="ARBA00022741"/>
    </source>
</evidence>
<keyword evidence="4" id="KW-0067">ATP-binding</keyword>
<feature type="domain" description="NB-ARC" evidence="5">
    <location>
        <begin position="120"/>
        <end position="154"/>
    </location>
</feature>
<dbReference type="InterPro" id="IPR027417">
    <property type="entry name" value="P-loop_NTPase"/>
</dbReference>
<keyword evidence="2" id="KW-0547">Nucleotide-binding</keyword>
<dbReference type="EMBL" id="QGNW01000255">
    <property type="protein sequence ID" value="RVW81199.1"/>
    <property type="molecule type" value="Genomic_DNA"/>
</dbReference>
<gene>
    <name evidence="7" type="ORF">CK203_041107</name>
</gene>
<proteinExistence type="predicted"/>
<dbReference type="GO" id="GO:0006952">
    <property type="term" value="P:defense response"/>
    <property type="evidence" value="ECO:0007669"/>
    <property type="project" value="UniProtKB-KW"/>
</dbReference>
<feature type="domain" description="Disease resistance N-terminal" evidence="6">
    <location>
        <begin position="30"/>
        <end position="56"/>
    </location>
</feature>
<reference evidence="7 8" key="1">
    <citation type="journal article" date="2018" name="PLoS Genet.">
        <title>Population sequencing reveals clonal diversity and ancestral inbreeding in the grapevine cultivar Chardonnay.</title>
        <authorList>
            <person name="Roach M.J."/>
            <person name="Johnson D.L."/>
            <person name="Bohlmann J."/>
            <person name="van Vuuren H.J."/>
            <person name="Jones S.J."/>
            <person name="Pretorius I.S."/>
            <person name="Schmidt S.A."/>
            <person name="Borneman A.R."/>
        </authorList>
    </citation>
    <scope>NUCLEOTIDE SEQUENCE [LARGE SCALE GENOMIC DNA]</scope>
    <source>
        <strain evidence="8">cv. Chardonnay</strain>
        <tissue evidence="7">Leaf</tissue>
    </source>
</reference>
<evidence type="ECO:0000256" key="4">
    <source>
        <dbReference type="ARBA" id="ARBA00022840"/>
    </source>
</evidence>
<dbReference type="AlphaFoldDB" id="A0A438H9T8"/>
<dbReference type="PANTHER" id="PTHR36766:SF70">
    <property type="entry name" value="DISEASE RESISTANCE PROTEIN RGA4"/>
    <property type="match status" value="1"/>
</dbReference>
<dbReference type="GO" id="GO:0043531">
    <property type="term" value="F:ADP binding"/>
    <property type="evidence" value="ECO:0007669"/>
    <property type="project" value="InterPro"/>
</dbReference>
<dbReference type="InterPro" id="IPR041118">
    <property type="entry name" value="Rx_N"/>
</dbReference>
<dbReference type="InterPro" id="IPR038005">
    <property type="entry name" value="RX-like_CC"/>
</dbReference>
<protein>
    <recommendedName>
        <fullName evidence="9">NB-ARC domain-containing protein</fullName>
    </recommendedName>
</protein>
<sequence>MAESSVASFLEKLGNLASQEASLFGEVEGQIRDAAHDAEDVLDEFMFKVEHKRQQRLHRLKFLRFLPSCVSVADKLPFIQELNDRITDINITIEKILANKKRCEICKGIACEAGETTETRRVVVSIVGMGSLGKTTLAKKVYNDVKQHFDCDAWGLNVYLPIEGYGSGVLITARNKEVALHANSHLHELHPLNDMESEELVLRKMGSSTLVWPQGLEKLGKEIVAKCKGLPLATVMLEAFYQ</sequence>
<dbReference type="Gene3D" id="1.20.5.4130">
    <property type="match status" value="1"/>
</dbReference>
<dbReference type="Proteomes" id="UP000288805">
    <property type="component" value="Unassembled WGS sequence"/>
</dbReference>
<dbReference type="InterPro" id="IPR002182">
    <property type="entry name" value="NB-ARC"/>
</dbReference>
<evidence type="ECO:0000313" key="8">
    <source>
        <dbReference type="Proteomes" id="UP000288805"/>
    </source>
</evidence>
<dbReference type="Pfam" id="PF00931">
    <property type="entry name" value="NB-ARC"/>
    <property type="match status" value="1"/>
</dbReference>
<evidence type="ECO:0000256" key="3">
    <source>
        <dbReference type="ARBA" id="ARBA00022821"/>
    </source>
</evidence>
<keyword evidence="1" id="KW-0677">Repeat</keyword>
<dbReference type="Gene3D" id="3.40.50.300">
    <property type="entry name" value="P-loop containing nucleotide triphosphate hydrolases"/>
    <property type="match status" value="1"/>
</dbReference>
<evidence type="ECO:0000313" key="7">
    <source>
        <dbReference type="EMBL" id="RVW81199.1"/>
    </source>
</evidence>
<dbReference type="GO" id="GO:0005524">
    <property type="term" value="F:ATP binding"/>
    <property type="evidence" value="ECO:0007669"/>
    <property type="project" value="UniProtKB-KW"/>
</dbReference>